<feature type="compositionally biased region" description="Polar residues" evidence="1">
    <location>
        <begin position="27"/>
        <end position="46"/>
    </location>
</feature>
<sequence length="273" mass="29124">MRQLWIGECHRKRNQTRLKVKEPAGSKISSADNYNRQSINGPTWSLPNAVDASPSVSHETPSSLPTSHERTYPGSQDDMFGEEDRGIGYIPGYSWGANTPSDSRRMHCPERVEGVGQLTDGAYMRTSGHPDNEQSFQISQPRFDPAEPSNGGTGRGVQMGNGQAVNQAPGRAATSIDTGTPSGHLPAPPLQTTGHSSTSRGNVETAAGYGNYRTTGTRGIPAVATIPQNGSGNMDTPGYGPFVSRSWVSGYIEPRSTYAAGYYAGGFPGDTER</sequence>
<feature type="compositionally biased region" description="Polar residues" evidence="1">
    <location>
        <begin position="190"/>
        <end position="202"/>
    </location>
</feature>
<protein>
    <submittedName>
        <fullName evidence="2">Uncharacterized protein</fullName>
    </submittedName>
</protein>
<comment type="caution">
    <text evidence="2">The sequence shown here is derived from an EMBL/GenBank/DDBJ whole genome shotgun (WGS) entry which is preliminary data.</text>
</comment>
<evidence type="ECO:0000313" key="2">
    <source>
        <dbReference type="EMBL" id="OJD18451.1"/>
    </source>
</evidence>
<evidence type="ECO:0000256" key="1">
    <source>
        <dbReference type="SAM" id="MobiDB-lite"/>
    </source>
</evidence>
<gene>
    <name evidence="2" type="ORF">AJ78_01507</name>
</gene>
<dbReference type="VEuPathDB" id="FungiDB:AJ78_01507"/>
<proteinExistence type="predicted"/>
<dbReference type="EMBL" id="LGRN01000034">
    <property type="protein sequence ID" value="OJD18451.1"/>
    <property type="molecule type" value="Genomic_DNA"/>
</dbReference>
<name>A0A1J9QE13_9EURO</name>
<reference evidence="2 3" key="1">
    <citation type="submission" date="2015-07" db="EMBL/GenBank/DDBJ databases">
        <title>Emmonsia species relationships and genome sequence.</title>
        <authorList>
            <consortium name="The Broad Institute Genomics Platform"/>
            <person name="Cuomo C.A."/>
            <person name="Munoz J.F."/>
            <person name="Imamovic A."/>
            <person name="Priest M.E."/>
            <person name="Young S."/>
            <person name="Clay O.K."/>
            <person name="McEwen J.G."/>
        </authorList>
    </citation>
    <scope>NUCLEOTIDE SEQUENCE [LARGE SCALE GENOMIC DNA]</scope>
    <source>
        <strain evidence="2 3">UAMH 9510</strain>
    </source>
</reference>
<accession>A0A1J9QE13</accession>
<feature type="region of interest" description="Disordered" evidence="1">
    <location>
        <begin position="16"/>
        <end position="81"/>
    </location>
</feature>
<evidence type="ECO:0000313" key="3">
    <source>
        <dbReference type="Proteomes" id="UP000182235"/>
    </source>
</evidence>
<dbReference type="AlphaFoldDB" id="A0A1J9QE13"/>
<organism evidence="2 3">
    <name type="scientific">Emergomyces pasteurianus Ep9510</name>
    <dbReference type="NCBI Taxonomy" id="1447872"/>
    <lineage>
        <taxon>Eukaryota</taxon>
        <taxon>Fungi</taxon>
        <taxon>Dikarya</taxon>
        <taxon>Ascomycota</taxon>
        <taxon>Pezizomycotina</taxon>
        <taxon>Eurotiomycetes</taxon>
        <taxon>Eurotiomycetidae</taxon>
        <taxon>Onygenales</taxon>
        <taxon>Ajellomycetaceae</taxon>
        <taxon>Emergomyces</taxon>
    </lineage>
</organism>
<feature type="region of interest" description="Disordered" evidence="1">
    <location>
        <begin position="125"/>
        <end position="205"/>
    </location>
</feature>
<dbReference type="Proteomes" id="UP000182235">
    <property type="component" value="Unassembled WGS sequence"/>
</dbReference>
<feature type="compositionally biased region" description="Polar residues" evidence="1">
    <location>
        <begin position="54"/>
        <end position="66"/>
    </location>
</feature>
<keyword evidence="3" id="KW-1185">Reference proteome</keyword>